<sequence>MTLRKQMEDLVAAGPLPREDSATPDDLEGRESLLGQIVAPISDEEAKALLSVFGPDGCFGLAWTVLHLIETAPSALTADYSQFSENEWV</sequence>
<dbReference type="Proteomes" id="UP000272400">
    <property type="component" value="Unassembled WGS sequence"/>
</dbReference>
<name>A0A3N1D3Z8_9ACTN</name>
<organism evidence="2 3">
    <name type="scientific">Actinocorallia herbida</name>
    <dbReference type="NCBI Taxonomy" id="58109"/>
    <lineage>
        <taxon>Bacteria</taxon>
        <taxon>Bacillati</taxon>
        <taxon>Actinomycetota</taxon>
        <taxon>Actinomycetes</taxon>
        <taxon>Streptosporangiales</taxon>
        <taxon>Thermomonosporaceae</taxon>
        <taxon>Actinocorallia</taxon>
    </lineage>
</organism>
<feature type="region of interest" description="Disordered" evidence="1">
    <location>
        <begin position="1"/>
        <end position="26"/>
    </location>
</feature>
<evidence type="ECO:0000313" key="3">
    <source>
        <dbReference type="Proteomes" id="UP000272400"/>
    </source>
</evidence>
<evidence type="ECO:0000313" key="2">
    <source>
        <dbReference type="EMBL" id="ROO88263.1"/>
    </source>
</evidence>
<dbReference type="AlphaFoldDB" id="A0A3N1D3Z8"/>
<keyword evidence="3" id="KW-1185">Reference proteome</keyword>
<feature type="compositionally biased region" description="Basic and acidic residues" evidence="1">
    <location>
        <begin position="17"/>
        <end position="26"/>
    </location>
</feature>
<protein>
    <submittedName>
        <fullName evidence="2">Uncharacterized protein</fullName>
    </submittedName>
</protein>
<gene>
    <name evidence="2" type="ORF">EDD29_5926</name>
</gene>
<reference evidence="2 3" key="1">
    <citation type="submission" date="2018-11" db="EMBL/GenBank/DDBJ databases">
        <title>Sequencing the genomes of 1000 actinobacteria strains.</title>
        <authorList>
            <person name="Klenk H.-P."/>
        </authorList>
    </citation>
    <scope>NUCLEOTIDE SEQUENCE [LARGE SCALE GENOMIC DNA]</scope>
    <source>
        <strain evidence="2 3">DSM 44254</strain>
    </source>
</reference>
<proteinExistence type="predicted"/>
<evidence type="ECO:0000256" key="1">
    <source>
        <dbReference type="SAM" id="MobiDB-lite"/>
    </source>
</evidence>
<dbReference type="EMBL" id="RJKE01000001">
    <property type="protein sequence ID" value="ROO88263.1"/>
    <property type="molecule type" value="Genomic_DNA"/>
</dbReference>
<comment type="caution">
    <text evidence="2">The sequence shown here is derived from an EMBL/GenBank/DDBJ whole genome shotgun (WGS) entry which is preliminary data.</text>
</comment>
<accession>A0A3N1D3Z8</accession>